<gene>
    <name evidence="1" type="ORF">An08g03500</name>
</gene>
<protein>
    <submittedName>
        <fullName evidence="1">Uncharacterized protein</fullName>
    </submittedName>
</protein>
<reference evidence="1" key="2">
    <citation type="submission" date="2025-08" db="UniProtKB">
        <authorList>
            <consortium name="RefSeq"/>
        </authorList>
    </citation>
    <scope>IDENTIFICATION</scope>
</reference>
<dbReference type="RefSeq" id="XP_059603971.1">
    <property type="nucleotide sequence ID" value="XM_059748955.1"/>
</dbReference>
<dbReference type="AlphaFoldDB" id="A0AAJ8BWT0"/>
<proteinExistence type="predicted"/>
<evidence type="ECO:0000313" key="1">
    <source>
        <dbReference type="RefSeq" id="XP_059603971.1"/>
    </source>
</evidence>
<accession>A0AAJ8BWT0</accession>
<sequence length="86" mass="9469">MVRGSWGRKERVNLIEEFYMTGLDMLDVMDGFDDDICVAGKSEEADNLAVTVKEIDVSVVASSLPPPLSSAALRQLDSFSQRCLND</sequence>
<dbReference type="KEGG" id="ang:An08g03500"/>
<reference evidence="1" key="1">
    <citation type="submission" date="2025-02" db="EMBL/GenBank/DDBJ databases">
        <authorList>
            <consortium name="NCBI Genome Project"/>
        </authorList>
    </citation>
    <scope>NUCLEOTIDE SEQUENCE</scope>
</reference>
<dbReference type="GeneID" id="84591637"/>
<dbReference type="VEuPathDB" id="FungiDB:An08g03500"/>
<name>A0AAJ8BWT0_ASPNG</name>
<organism evidence="1">
    <name type="scientific">Aspergillus niger</name>
    <dbReference type="NCBI Taxonomy" id="5061"/>
    <lineage>
        <taxon>Eukaryota</taxon>
        <taxon>Fungi</taxon>
        <taxon>Dikarya</taxon>
        <taxon>Ascomycota</taxon>
        <taxon>Pezizomycotina</taxon>
        <taxon>Eurotiomycetes</taxon>
        <taxon>Eurotiomycetidae</taxon>
        <taxon>Eurotiales</taxon>
        <taxon>Aspergillaceae</taxon>
        <taxon>Aspergillus</taxon>
        <taxon>Aspergillus subgen. Circumdati</taxon>
    </lineage>
</organism>